<evidence type="ECO:0000256" key="2">
    <source>
        <dbReference type="ARBA" id="ARBA00006003"/>
    </source>
</evidence>
<evidence type="ECO:0000256" key="3">
    <source>
        <dbReference type="ARBA" id="ARBA00022676"/>
    </source>
</evidence>
<keyword evidence="6" id="KW-0735">Signal-anchor</keyword>
<proteinExistence type="inferred from homology"/>
<feature type="compositionally biased region" description="Low complexity" evidence="11">
    <location>
        <begin position="135"/>
        <end position="146"/>
    </location>
</feature>
<reference evidence="12" key="1">
    <citation type="submission" date="2023-10" db="EMBL/GenBank/DDBJ databases">
        <authorList>
            <person name="Chen Y."/>
            <person name="Shah S."/>
            <person name="Dougan E. K."/>
            <person name="Thang M."/>
            <person name="Chan C."/>
        </authorList>
    </citation>
    <scope>NUCLEOTIDE SEQUENCE [LARGE SCALE GENOMIC DNA]</scope>
</reference>
<keyword evidence="7" id="KW-1133">Transmembrane helix</keyword>
<evidence type="ECO:0000313" key="12">
    <source>
        <dbReference type="EMBL" id="CAK0893025.1"/>
    </source>
</evidence>
<comment type="caution">
    <text evidence="12">The sequence shown here is derived from an EMBL/GenBank/DDBJ whole genome shotgun (WGS) entry which is preliminary data.</text>
</comment>
<evidence type="ECO:0000313" key="13">
    <source>
        <dbReference type="Proteomes" id="UP001189429"/>
    </source>
</evidence>
<dbReference type="InterPro" id="IPR038578">
    <property type="entry name" value="GT29-like_sf"/>
</dbReference>
<keyword evidence="5" id="KW-0812">Transmembrane</keyword>
<keyword evidence="8" id="KW-0333">Golgi apparatus</keyword>
<evidence type="ECO:0000256" key="1">
    <source>
        <dbReference type="ARBA" id="ARBA00004323"/>
    </source>
</evidence>
<dbReference type="Pfam" id="PF00777">
    <property type="entry name" value="Glyco_transf_29"/>
    <property type="match status" value="1"/>
</dbReference>
<sequence length="246" mass="26587">MGDCALVGSAEHMIGSGFGPAIDAHDTVIRVNRLPNQSHAMDFGSKTSVYFTGHIKEKKVTYSETGIAAQYIGGATEACTVATGVGCPFASLVFNKPLHREARIVVGRRTSGMARFSHGARRRGKLSRAPSTYFSSGGTTPGSRTGQISWNPPADSPRSCSFWWIPICERLTLYGFGGSGTADGHALHAVKHDIEKEHVLTKEFVDGRFMNEGRPKLDRFPSESLLQCVFTKSQAGCIRHVKPAGM</sequence>
<dbReference type="Proteomes" id="UP001189429">
    <property type="component" value="Unassembled WGS sequence"/>
</dbReference>
<evidence type="ECO:0000256" key="8">
    <source>
        <dbReference type="ARBA" id="ARBA00023034"/>
    </source>
</evidence>
<dbReference type="Gene3D" id="3.90.1480.20">
    <property type="entry name" value="Glycosyl transferase family 29"/>
    <property type="match status" value="1"/>
</dbReference>
<keyword evidence="13" id="KW-1185">Reference proteome</keyword>
<protein>
    <submittedName>
        <fullName evidence="12">Uncharacterized protein</fullName>
    </submittedName>
</protein>
<comment type="similarity">
    <text evidence="2">Belongs to the glycosyltransferase 29 family.</text>
</comment>
<dbReference type="EMBL" id="CAUYUJ010019701">
    <property type="protein sequence ID" value="CAK0893025.1"/>
    <property type="molecule type" value="Genomic_DNA"/>
</dbReference>
<evidence type="ECO:0000256" key="10">
    <source>
        <dbReference type="ARBA" id="ARBA00023180"/>
    </source>
</evidence>
<evidence type="ECO:0000256" key="9">
    <source>
        <dbReference type="ARBA" id="ARBA00023136"/>
    </source>
</evidence>
<keyword evidence="3" id="KW-0328">Glycosyltransferase</keyword>
<accession>A0ABN9X1A3</accession>
<keyword evidence="9" id="KW-0472">Membrane</keyword>
<evidence type="ECO:0000256" key="7">
    <source>
        <dbReference type="ARBA" id="ARBA00022989"/>
    </source>
</evidence>
<name>A0ABN9X1A3_9DINO</name>
<evidence type="ECO:0000256" key="5">
    <source>
        <dbReference type="ARBA" id="ARBA00022692"/>
    </source>
</evidence>
<feature type="region of interest" description="Disordered" evidence="11">
    <location>
        <begin position="127"/>
        <end position="152"/>
    </location>
</feature>
<keyword evidence="4" id="KW-0808">Transferase</keyword>
<evidence type="ECO:0000256" key="11">
    <source>
        <dbReference type="SAM" id="MobiDB-lite"/>
    </source>
</evidence>
<gene>
    <name evidence="12" type="ORF">PCOR1329_LOCUS72518</name>
</gene>
<evidence type="ECO:0000256" key="6">
    <source>
        <dbReference type="ARBA" id="ARBA00022968"/>
    </source>
</evidence>
<keyword evidence="10" id="KW-0325">Glycoprotein</keyword>
<dbReference type="InterPro" id="IPR001675">
    <property type="entry name" value="Glyco_trans_29"/>
</dbReference>
<organism evidence="12 13">
    <name type="scientific">Prorocentrum cordatum</name>
    <dbReference type="NCBI Taxonomy" id="2364126"/>
    <lineage>
        <taxon>Eukaryota</taxon>
        <taxon>Sar</taxon>
        <taxon>Alveolata</taxon>
        <taxon>Dinophyceae</taxon>
        <taxon>Prorocentrales</taxon>
        <taxon>Prorocentraceae</taxon>
        <taxon>Prorocentrum</taxon>
    </lineage>
</organism>
<evidence type="ECO:0000256" key="4">
    <source>
        <dbReference type="ARBA" id="ARBA00022679"/>
    </source>
</evidence>
<comment type="subcellular location">
    <subcellularLocation>
        <location evidence="1">Golgi apparatus membrane</location>
        <topology evidence="1">Single-pass type II membrane protein</topology>
    </subcellularLocation>
</comment>